<reference evidence="1" key="1">
    <citation type="submission" date="2021-02" db="EMBL/GenBank/DDBJ databases">
        <authorList>
            <consortium name="DOE Joint Genome Institute"/>
            <person name="Ahrendt S."/>
            <person name="Looney B.P."/>
            <person name="Miyauchi S."/>
            <person name="Morin E."/>
            <person name="Drula E."/>
            <person name="Courty P.E."/>
            <person name="Chicoki N."/>
            <person name="Fauchery L."/>
            <person name="Kohler A."/>
            <person name="Kuo A."/>
            <person name="Labutti K."/>
            <person name="Pangilinan J."/>
            <person name="Lipzen A."/>
            <person name="Riley R."/>
            <person name="Andreopoulos W."/>
            <person name="He G."/>
            <person name="Johnson J."/>
            <person name="Barry K.W."/>
            <person name="Grigoriev I.V."/>
            <person name="Nagy L."/>
            <person name="Hibbett D."/>
            <person name="Henrissat B."/>
            <person name="Matheny P.B."/>
            <person name="Labbe J."/>
            <person name="Martin F."/>
        </authorList>
    </citation>
    <scope>NUCLEOTIDE SEQUENCE</scope>
    <source>
        <strain evidence="1">EC-137</strain>
    </source>
</reference>
<dbReference type="EMBL" id="MU273513">
    <property type="protein sequence ID" value="KAI0033719.1"/>
    <property type="molecule type" value="Genomic_DNA"/>
</dbReference>
<evidence type="ECO:0000313" key="2">
    <source>
        <dbReference type="Proteomes" id="UP000814128"/>
    </source>
</evidence>
<sequence length="360" mass="39231">MATLLEASYKTAVLDITAEEDPRVVRFDNECVLIPRQEHSRMPRLLQKSYSLPPLFRRRESQSPNPIDEAANQDVIPNASRASFVSMWSRKTTLTRRASSSERERIPLHSCLVHHDPLAPARSPRIHRPSFPLPVPHSPTTPPLSSTDVNTVPLRPCCPNCFHVTDACLSAGDAWRERFTRAARSRRRASVDYQVARAEKSDSGAGPGAFAAVTVDEVAKVKADVKLEPREPSPDPTKSSDSQEFLSVPNDMALGAMLSRRTLSPIPSRSVSVEDLGALDPPSSESEAELHFPSLDAEERTPAASASPPASPPPRTPSPLSFSQQSRSPKARFRLSAGAEILRVGVDVLKGISSFGSPTL</sequence>
<accession>A0ACB8QPL3</accession>
<name>A0ACB8QPL3_9AGAM</name>
<proteinExistence type="predicted"/>
<gene>
    <name evidence="1" type="ORF">K488DRAFT_84670</name>
</gene>
<protein>
    <submittedName>
        <fullName evidence="1">Uncharacterized protein</fullName>
    </submittedName>
</protein>
<evidence type="ECO:0000313" key="1">
    <source>
        <dbReference type="EMBL" id="KAI0033719.1"/>
    </source>
</evidence>
<organism evidence="1 2">
    <name type="scientific">Vararia minispora EC-137</name>
    <dbReference type="NCBI Taxonomy" id="1314806"/>
    <lineage>
        <taxon>Eukaryota</taxon>
        <taxon>Fungi</taxon>
        <taxon>Dikarya</taxon>
        <taxon>Basidiomycota</taxon>
        <taxon>Agaricomycotina</taxon>
        <taxon>Agaricomycetes</taxon>
        <taxon>Russulales</taxon>
        <taxon>Lachnocladiaceae</taxon>
        <taxon>Vararia</taxon>
    </lineage>
</organism>
<reference evidence="1" key="2">
    <citation type="journal article" date="2022" name="New Phytol.">
        <title>Evolutionary transition to the ectomycorrhizal habit in the genomes of a hyperdiverse lineage of mushroom-forming fungi.</title>
        <authorList>
            <person name="Looney B."/>
            <person name="Miyauchi S."/>
            <person name="Morin E."/>
            <person name="Drula E."/>
            <person name="Courty P.E."/>
            <person name="Kohler A."/>
            <person name="Kuo A."/>
            <person name="LaButti K."/>
            <person name="Pangilinan J."/>
            <person name="Lipzen A."/>
            <person name="Riley R."/>
            <person name="Andreopoulos W."/>
            <person name="He G."/>
            <person name="Johnson J."/>
            <person name="Nolan M."/>
            <person name="Tritt A."/>
            <person name="Barry K.W."/>
            <person name="Grigoriev I.V."/>
            <person name="Nagy L.G."/>
            <person name="Hibbett D."/>
            <person name="Henrissat B."/>
            <person name="Matheny P.B."/>
            <person name="Labbe J."/>
            <person name="Martin F.M."/>
        </authorList>
    </citation>
    <scope>NUCLEOTIDE SEQUENCE</scope>
    <source>
        <strain evidence="1">EC-137</strain>
    </source>
</reference>
<dbReference type="Proteomes" id="UP000814128">
    <property type="component" value="Unassembled WGS sequence"/>
</dbReference>
<keyword evidence="2" id="KW-1185">Reference proteome</keyword>
<comment type="caution">
    <text evidence="1">The sequence shown here is derived from an EMBL/GenBank/DDBJ whole genome shotgun (WGS) entry which is preliminary data.</text>
</comment>